<keyword evidence="5" id="KW-1185">Reference proteome</keyword>
<dbReference type="AlphaFoldDB" id="A0A8J6BYG4"/>
<dbReference type="GO" id="GO:0006412">
    <property type="term" value="P:translation"/>
    <property type="evidence" value="ECO:0007669"/>
    <property type="project" value="InterPro"/>
</dbReference>
<dbReference type="EMBL" id="JAAALK010000079">
    <property type="protein sequence ID" value="KAG8099119.1"/>
    <property type="molecule type" value="Genomic_DNA"/>
</dbReference>
<evidence type="ECO:0000256" key="2">
    <source>
        <dbReference type="ARBA" id="ARBA00023274"/>
    </source>
</evidence>
<gene>
    <name evidence="4" type="ORF">GUJ93_ZPchr0013g37039</name>
</gene>
<protein>
    <recommendedName>
        <fullName evidence="3">Large ribosomal subunit protein uL15/eL18 domain-containing protein</fullName>
    </recommendedName>
</protein>
<sequence>MTRGGAGDEGGRPQVHRDCEARTINVLLRGPKNARETVKHFGPALGVLHSNTKPYVRSKGIKFEKARGRRNSKGFNV</sequence>
<dbReference type="PANTHER" id="PTHR10934:SF2">
    <property type="entry name" value="LARGE RIBOSOMAL SUBUNIT PROTEIN EL18"/>
    <property type="match status" value="1"/>
</dbReference>
<feature type="domain" description="Large ribosomal subunit protein uL15/eL18" evidence="3">
    <location>
        <begin position="25"/>
        <end position="76"/>
    </location>
</feature>
<keyword evidence="1" id="KW-0689">Ribosomal protein</keyword>
<reference evidence="4" key="2">
    <citation type="submission" date="2021-02" db="EMBL/GenBank/DDBJ databases">
        <authorList>
            <person name="Kimball J.A."/>
            <person name="Haas M.W."/>
            <person name="Macchietto M."/>
            <person name="Kono T."/>
            <person name="Duquette J."/>
            <person name="Shao M."/>
        </authorList>
    </citation>
    <scope>NUCLEOTIDE SEQUENCE</scope>
    <source>
        <tissue evidence="4">Fresh leaf tissue</tissue>
    </source>
</reference>
<name>A0A8J6BYG4_ZIZPA</name>
<dbReference type="PANTHER" id="PTHR10934">
    <property type="entry name" value="60S RIBOSOMAL PROTEIN L18"/>
    <property type="match status" value="1"/>
</dbReference>
<evidence type="ECO:0000313" key="4">
    <source>
        <dbReference type="EMBL" id="KAG8099119.1"/>
    </source>
</evidence>
<dbReference type="InterPro" id="IPR000039">
    <property type="entry name" value="Ribosomal_eL18"/>
</dbReference>
<proteinExistence type="predicted"/>
<comment type="caution">
    <text evidence="4">The sequence shown here is derived from an EMBL/GenBank/DDBJ whole genome shotgun (WGS) entry which is preliminary data.</text>
</comment>
<evidence type="ECO:0000259" key="3">
    <source>
        <dbReference type="Pfam" id="PF17135"/>
    </source>
</evidence>
<dbReference type="Pfam" id="PF17135">
    <property type="entry name" value="Ribosomal_L18"/>
    <property type="match status" value="1"/>
</dbReference>
<dbReference type="GO" id="GO:0003735">
    <property type="term" value="F:structural constituent of ribosome"/>
    <property type="evidence" value="ECO:0007669"/>
    <property type="project" value="InterPro"/>
</dbReference>
<dbReference type="GO" id="GO:0003723">
    <property type="term" value="F:RNA binding"/>
    <property type="evidence" value="ECO:0007669"/>
    <property type="project" value="TreeGrafter"/>
</dbReference>
<dbReference type="GO" id="GO:0022625">
    <property type="term" value="C:cytosolic large ribosomal subunit"/>
    <property type="evidence" value="ECO:0007669"/>
    <property type="project" value="TreeGrafter"/>
</dbReference>
<evidence type="ECO:0000313" key="5">
    <source>
        <dbReference type="Proteomes" id="UP000729402"/>
    </source>
</evidence>
<accession>A0A8J6BYG4</accession>
<reference evidence="4" key="1">
    <citation type="journal article" date="2021" name="bioRxiv">
        <title>Whole Genome Assembly and Annotation of Northern Wild Rice, Zizania palustris L., Supports a Whole Genome Duplication in the Zizania Genus.</title>
        <authorList>
            <person name="Haas M."/>
            <person name="Kono T."/>
            <person name="Macchietto M."/>
            <person name="Millas R."/>
            <person name="McGilp L."/>
            <person name="Shao M."/>
            <person name="Duquette J."/>
            <person name="Hirsch C.N."/>
            <person name="Kimball J."/>
        </authorList>
    </citation>
    <scope>NUCLEOTIDE SEQUENCE</scope>
    <source>
        <tissue evidence="4">Fresh leaf tissue</tissue>
    </source>
</reference>
<organism evidence="4 5">
    <name type="scientific">Zizania palustris</name>
    <name type="common">Northern wild rice</name>
    <dbReference type="NCBI Taxonomy" id="103762"/>
    <lineage>
        <taxon>Eukaryota</taxon>
        <taxon>Viridiplantae</taxon>
        <taxon>Streptophyta</taxon>
        <taxon>Embryophyta</taxon>
        <taxon>Tracheophyta</taxon>
        <taxon>Spermatophyta</taxon>
        <taxon>Magnoliopsida</taxon>
        <taxon>Liliopsida</taxon>
        <taxon>Poales</taxon>
        <taxon>Poaceae</taxon>
        <taxon>BOP clade</taxon>
        <taxon>Oryzoideae</taxon>
        <taxon>Oryzeae</taxon>
        <taxon>Zizaniinae</taxon>
        <taxon>Zizania</taxon>
    </lineage>
</organism>
<evidence type="ECO:0000256" key="1">
    <source>
        <dbReference type="ARBA" id="ARBA00022980"/>
    </source>
</evidence>
<dbReference type="OrthoDB" id="6353017at2759"/>
<keyword evidence="2" id="KW-0687">Ribonucleoprotein</keyword>
<dbReference type="InterPro" id="IPR021131">
    <property type="entry name" value="Ribosomal_uL15/eL18"/>
</dbReference>
<dbReference type="Proteomes" id="UP000729402">
    <property type="component" value="Unassembled WGS sequence"/>
</dbReference>